<proteinExistence type="predicted"/>
<organism evidence="3 4">
    <name type="scientific">Azospirillum doebereinerae</name>
    <dbReference type="NCBI Taxonomy" id="92933"/>
    <lineage>
        <taxon>Bacteria</taxon>
        <taxon>Pseudomonadati</taxon>
        <taxon>Pseudomonadota</taxon>
        <taxon>Alphaproteobacteria</taxon>
        <taxon>Rhodospirillales</taxon>
        <taxon>Azospirillaceae</taxon>
        <taxon>Azospirillum</taxon>
    </lineage>
</organism>
<evidence type="ECO:0000313" key="3">
    <source>
        <dbReference type="EMBL" id="RUQ66817.1"/>
    </source>
</evidence>
<keyword evidence="4" id="KW-1185">Reference proteome</keyword>
<dbReference type="Gene3D" id="2.30.30.240">
    <property type="entry name" value="PRC-barrel domain"/>
    <property type="match status" value="1"/>
</dbReference>
<feature type="compositionally biased region" description="Low complexity" evidence="1">
    <location>
        <begin position="19"/>
        <end position="51"/>
    </location>
</feature>
<feature type="region of interest" description="Disordered" evidence="1">
    <location>
        <begin position="19"/>
        <end position="91"/>
    </location>
</feature>
<dbReference type="EMBL" id="RZIJ01000019">
    <property type="protein sequence ID" value="RUQ66817.1"/>
    <property type="molecule type" value="Genomic_DNA"/>
</dbReference>
<reference evidence="3 4" key="1">
    <citation type="submission" date="2018-12" db="EMBL/GenBank/DDBJ databases">
        <authorList>
            <person name="Yang Y."/>
        </authorList>
    </citation>
    <scope>NUCLEOTIDE SEQUENCE [LARGE SCALE GENOMIC DNA]</scope>
    <source>
        <strain evidence="3 4">GSF71</strain>
    </source>
</reference>
<comment type="caution">
    <text evidence="3">The sequence shown here is derived from an EMBL/GenBank/DDBJ whole genome shotgun (WGS) entry which is preliminary data.</text>
</comment>
<feature type="compositionally biased region" description="Polar residues" evidence="1">
    <location>
        <begin position="56"/>
        <end position="67"/>
    </location>
</feature>
<sequence length="188" mass="18929">MLRPLLIALPAAALLLTGAASAQTQAPSSAGSPATNAPPAASAAPPLMTAPRPDDQPTTDPVTSPSGVSGAAPSNEVQNPSPPVASLPPGALTAPQAQAMVGTELRTRDGQVGGRILDFTMAEPDGRIARVVLAPNEVMGLGTKLVTVPVAALTMENGTPTLDMDATELAQAPGFAYGIDQRTLIRQP</sequence>
<keyword evidence="2" id="KW-0732">Signal</keyword>
<evidence type="ECO:0000313" key="4">
    <source>
        <dbReference type="Proteomes" id="UP000280346"/>
    </source>
</evidence>
<evidence type="ECO:0000256" key="1">
    <source>
        <dbReference type="SAM" id="MobiDB-lite"/>
    </source>
</evidence>
<dbReference type="OrthoDB" id="7305483at2"/>
<accession>A0A433J4C5</accession>
<dbReference type="SUPFAM" id="SSF50346">
    <property type="entry name" value="PRC-barrel domain"/>
    <property type="match status" value="1"/>
</dbReference>
<protein>
    <submittedName>
        <fullName evidence="3">PRC-barrel domain containing protein</fullName>
    </submittedName>
</protein>
<dbReference type="AlphaFoldDB" id="A0A433J4C5"/>
<dbReference type="Proteomes" id="UP000280346">
    <property type="component" value="Unassembled WGS sequence"/>
</dbReference>
<feature type="chain" id="PRO_5019118657" evidence="2">
    <location>
        <begin position="23"/>
        <end position="188"/>
    </location>
</feature>
<dbReference type="InterPro" id="IPR011033">
    <property type="entry name" value="PRC_barrel-like_sf"/>
</dbReference>
<gene>
    <name evidence="3" type="ORF">EJ913_21770</name>
</gene>
<feature type="signal peptide" evidence="2">
    <location>
        <begin position="1"/>
        <end position="22"/>
    </location>
</feature>
<dbReference type="RefSeq" id="WP_127001811.1">
    <property type="nucleotide sequence ID" value="NZ_JAKOAR010000001.1"/>
</dbReference>
<evidence type="ECO:0000256" key="2">
    <source>
        <dbReference type="SAM" id="SignalP"/>
    </source>
</evidence>
<name>A0A433J4C5_9PROT</name>